<evidence type="ECO:0000256" key="5">
    <source>
        <dbReference type="ARBA" id="ARBA00022909"/>
    </source>
</evidence>
<evidence type="ECO:0000256" key="11">
    <source>
        <dbReference type="ARBA" id="ARBA00069174"/>
    </source>
</evidence>
<protein>
    <recommendedName>
        <fullName evidence="11 12">Aminodeoxychorismate lyase</fullName>
        <ecNumber evidence="8 12">4.1.3.38</ecNumber>
    </recommendedName>
</protein>
<dbReference type="GO" id="GO:0046656">
    <property type="term" value="P:folic acid biosynthetic process"/>
    <property type="evidence" value="ECO:0007669"/>
    <property type="project" value="UniProtKB-KW"/>
</dbReference>
<comment type="subunit">
    <text evidence="3">Homodimer.</text>
</comment>
<comment type="similarity">
    <text evidence="2">Belongs to the class-IV pyridoxal-phosphate-dependent aminotransferase family.</text>
</comment>
<comment type="function">
    <text evidence="10">Involved in the biosynthesis of p-aminobenzoate (PABA), a precursor of tetrahydrofolate. Converts 4-amino-4-deoxychorismate into 4-aminobenzoate (PABA) and pyruvate.</text>
</comment>
<dbReference type="InterPro" id="IPR043132">
    <property type="entry name" value="BCAT-like_C"/>
</dbReference>
<organism evidence="13 14">
    <name type="scientific">Hydrogenovibrio marinus</name>
    <dbReference type="NCBI Taxonomy" id="28885"/>
    <lineage>
        <taxon>Bacteria</taxon>
        <taxon>Pseudomonadati</taxon>
        <taxon>Pseudomonadota</taxon>
        <taxon>Gammaproteobacteria</taxon>
        <taxon>Thiotrichales</taxon>
        <taxon>Piscirickettsiaceae</taxon>
        <taxon>Hydrogenovibrio</taxon>
    </lineage>
</organism>
<keyword evidence="5" id="KW-0289">Folate biosynthesis</keyword>
<dbReference type="InterPro" id="IPR017824">
    <property type="entry name" value="Aminodeoxychorismate_lyase_IV"/>
</dbReference>
<dbReference type="PANTHER" id="PTHR42743:SF2">
    <property type="entry name" value="AMINODEOXYCHORISMATE LYASE"/>
    <property type="match status" value="1"/>
</dbReference>
<comment type="pathway">
    <text evidence="7">Cofactor biosynthesis; tetrahydrofolate biosynthesis; 4-aminobenzoate from chorismate: step 2/2.</text>
</comment>
<keyword evidence="6" id="KW-0456">Lyase</keyword>
<sequence>MTIWHKGAPLQDNQLCFEQEMLDRGLQYGDGFFTTLLLQQGRVVNWPAHLQRIKHSAERLKFHNFRLESLVEDFSRFVQSLEGESAEKIAVKILVTRGFGGKGYQPPPNEEQQANWLFQSMPFPQAGGVALSYFEKEASPPTWQIFPQCVTTSDVCFAQQSLLAGLKHLNRLENVLARQALIGTSFDEAIMCDTTGNCVSGTQSNLLWLKGDIVFTPDLSQSGVSGTTLPVVLELAERLGYEVEVGRFDLLEVAQADEIFFCNALRGVMPVTAWQNGEKLLQFSTEKTAKLAYHWLSWINDNQTSYLDLANDL</sequence>
<evidence type="ECO:0000256" key="4">
    <source>
        <dbReference type="ARBA" id="ARBA00022898"/>
    </source>
</evidence>
<comment type="catalytic activity">
    <reaction evidence="9">
        <text>4-amino-4-deoxychorismate = 4-aminobenzoate + pyruvate + H(+)</text>
        <dbReference type="Rhea" id="RHEA:16201"/>
        <dbReference type="ChEBI" id="CHEBI:15361"/>
        <dbReference type="ChEBI" id="CHEBI:15378"/>
        <dbReference type="ChEBI" id="CHEBI:17836"/>
        <dbReference type="ChEBI" id="CHEBI:58406"/>
        <dbReference type="EC" id="4.1.3.38"/>
    </reaction>
</comment>
<dbReference type="Gene3D" id="3.20.10.10">
    <property type="entry name" value="D-amino Acid Aminotransferase, subunit A, domain 2"/>
    <property type="match status" value="1"/>
</dbReference>
<dbReference type="NCBIfam" id="TIGR03461">
    <property type="entry name" value="pabC_Proteo"/>
    <property type="match status" value="1"/>
</dbReference>
<evidence type="ECO:0000256" key="1">
    <source>
        <dbReference type="ARBA" id="ARBA00001933"/>
    </source>
</evidence>
<dbReference type="SUPFAM" id="SSF56752">
    <property type="entry name" value="D-aminoacid aminotransferase-like PLP-dependent enzymes"/>
    <property type="match status" value="1"/>
</dbReference>
<evidence type="ECO:0000256" key="9">
    <source>
        <dbReference type="ARBA" id="ARBA00049529"/>
    </source>
</evidence>
<dbReference type="InterPro" id="IPR050571">
    <property type="entry name" value="Class-IV_PLP-Dep_Aminotrnsfr"/>
</dbReference>
<keyword evidence="14" id="KW-1185">Reference proteome</keyword>
<dbReference type="RefSeq" id="WP_051623005.1">
    <property type="nucleotide sequence ID" value="NZ_AP020335.1"/>
</dbReference>
<dbReference type="Pfam" id="PF01063">
    <property type="entry name" value="Aminotran_4"/>
    <property type="match status" value="1"/>
</dbReference>
<name>A0A066ZPU6_HYDMR</name>
<evidence type="ECO:0000256" key="3">
    <source>
        <dbReference type="ARBA" id="ARBA00011738"/>
    </source>
</evidence>
<evidence type="ECO:0000313" key="14">
    <source>
        <dbReference type="Proteomes" id="UP000027341"/>
    </source>
</evidence>
<dbReference type="InterPro" id="IPR043131">
    <property type="entry name" value="BCAT-like_N"/>
</dbReference>
<keyword evidence="4" id="KW-0663">Pyridoxal phosphate</keyword>
<evidence type="ECO:0000256" key="2">
    <source>
        <dbReference type="ARBA" id="ARBA00009320"/>
    </source>
</evidence>
<dbReference type="EC" id="4.1.3.38" evidence="8 12"/>
<reference evidence="13 14" key="1">
    <citation type="submission" date="2014-04" db="EMBL/GenBank/DDBJ databases">
        <title>Draft genome sequence of Hydrogenovibrio marinus MH-110, a model organism for aerobic H2 metabolism.</title>
        <authorList>
            <person name="Cha H.J."/>
            <person name="Jo B.H."/>
            <person name="Hwang B.H."/>
        </authorList>
    </citation>
    <scope>NUCLEOTIDE SEQUENCE [LARGE SCALE GENOMIC DNA]</scope>
    <source>
        <strain evidence="13 14">MH-110</strain>
    </source>
</reference>
<comment type="caution">
    <text evidence="13">The sequence shown here is derived from an EMBL/GenBank/DDBJ whole genome shotgun (WGS) entry which is preliminary data.</text>
</comment>
<dbReference type="Gene3D" id="3.30.470.10">
    <property type="match status" value="1"/>
</dbReference>
<evidence type="ECO:0000256" key="12">
    <source>
        <dbReference type="NCBIfam" id="TIGR03461"/>
    </source>
</evidence>
<dbReference type="GO" id="GO:0030170">
    <property type="term" value="F:pyridoxal phosphate binding"/>
    <property type="evidence" value="ECO:0007669"/>
    <property type="project" value="InterPro"/>
</dbReference>
<dbReference type="GO" id="GO:0005829">
    <property type="term" value="C:cytosol"/>
    <property type="evidence" value="ECO:0007669"/>
    <property type="project" value="TreeGrafter"/>
</dbReference>
<evidence type="ECO:0000256" key="8">
    <source>
        <dbReference type="ARBA" id="ARBA00035676"/>
    </source>
</evidence>
<dbReference type="InterPro" id="IPR001544">
    <property type="entry name" value="Aminotrans_IV"/>
</dbReference>
<dbReference type="PANTHER" id="PTHR42743">
    <property type="entry name" value="AMINO-ACID AMINOTRANSFERASE"/>
    <property type="match status" value="1"/>
</dbReference>
<dbReference type="AlphaFoldDB" id="A0A066ZPU6"/>
<dbReference type="FunFam" id="3.20.10.10:FF:000002">
    <property type="entry name" value="D-alanine aminotransferase"/>
    <property type="match status" value="1"/>
</dbReference>
<dbReference type="GO" id="GO:0008153">
    <property type="term" value="P:4-aminobenzoate biosynthetic process"/>
    <property type="evidence" value="ECO:0007669"/>
    <property type="project" value="UniProtKB-UniRule"/>
</dbReference>
<proteinExistence type="inferred from homology"/>
<evidence type="ECO:0000256" key="10">
    <source>
        <dbReference type="ARBA" id="ARBA00054027"/>
    </source>
</evidence>
<evidence type="ECO:0000256" key="7">
    <source>
        <dbReference type="ARBA" id="ARBA00035633"/>
    </source>
</evidence>
<dbReference type="Proteomes" id="UP000027341">
    <property type="component" value="Unassembled WGS sequence"/>
</dbReference>
<evidence type="ECO:0000256" key="6">
    <source>
        <dbReference type="ARBA" id="ARBA00023239"/>
    </source>
</evidence>
<dbReference type="InterPro" id="IPR036038">
    <property type="entry name" value="Aminotransferase-like"/>
</dbReference>
<dbReference type="EMBL" id="JMIU01000001">
    <property type="protein sequence ID" value="KDN95537.1"/>
    <property type="molecule type" value="Genomic_DNA"/>
</dbReference>
<comment type="cofactor">
    <cofactor evidence="1">
        <name>pyridoxal 5'-phosphate</name>
        <dbReference type="ChEBI" id="CHEBI:597326"/>
    </cofactor>
</comment>
<dbReference type="STRING" id="28885.EI16_04350"/>
<gene>
    <name evidence="13" type="ORF">EI16_04350</name>
</gene>
<accession>A0A066ZPU6</accession>
<dbReference type="GO" id="GO:0008696">
    <property type="term" value="F:4-amino-4-deoxychorismate lyase activity"/>
    <property type="evidence" value="ECO:0007669"/>
    <property type="project" value="UniProtKB-UniRule"/>
</dbReference>
<evidence type="ECO:0000313" key="13">
    <source>
        <dbReference type="EMBL" id="KDN95537.1"/>
    </source>
</evidence>